<reference evidence="1" key="1">
    <citation type="journal article" date="2023" name="Genome Biol. Evol.">
        <title>Long-read-based Genome Assembly of Drosophila gunungcola Reveals Fewer Chemosensory Genes in Flower-breeding Species.</title>
        <authorList>
            <person name="Negi A."/>
            <person name="Liao B.Y."/>
            <person name="Yeh S.D."/>
        </authorList>
    </citation>
    <scope>NUCLEOTIDE SEQUENCE</scope>
    <source>
        <strain evidence="1">Sukarami</strain>
    </source>
</reference>
<dbReference type="Proteomes" id="UP001059596">
    <property type="component" value="Unassembled WGS sequence"/>
</dbReference>
<evidence type="ECO:0000313" key="1">
    <source>
        <dbReference type="EMBL" id="KAI8041323.1"/>
    </source>
</evidence>
<proteinExistence type="predicted"/>
<dbReference type="EMBL" id="JAMKOV010000003">
    <property type="protein sequence ID" value="KAI8041323.1"/>
    <property type="molecule type" value="Genomic_DNA"/>
</dbReference>
<accession>A0A9P9YR13</accession>
<gene>
    <name evidence="1" type="ORF">M5D96_005580</name>
</gene>
<sequence>MEIFVDLCCFGIAPPFDSKVVFQISNICHKPANGQIITASIWASNVIRWLPLHNCRLTGVGGRN</sequence>
<name>A0A9P9YR13_9MUSC</name>
<evidence type="ECO:0000313" key="2">
    <source>
        <dbReference type="Proteomes" id="UP001059596"/>
    </source>
</evidence>
<keyword evidence="2" id="KW-1185">Reference proteome</keyword>
<protein>
    <submittedName>
        <fullName evidence="1">Uncharacterized protein</fullName>
    </submittedName>
</protein>
<organism evidence="1 2">
    <name type="scientific">Drosophila gunungcola</name>
    <name type="common">fruit fly</name>
    <dbReference type="NCBI Taxonomy" id="103775"/>
    <lineage>
        <taxon>Eukaryota</taxon>
        <taxon>Metazoa</taxon>
        <taxon>Ecdysozoa</taxon>
        <taxon>Arthropoda</taxon>
        <taxon>Hexapoda</taxon>
        <taxon>Insecta</taxon>
        <taxon>Pterygota</taxon>
        <taxon>Neoptera</taxon>
        <taxon>Endopterygota</taxon>
        <taxon>Diptera</taxon>
        <taxon>Brachycera</taxon>
        <taxon>Muscomorpha</taxon>
        <taxon>Ephydroidea</taxon>
        <taxon>Drosophilidae</taxon>
        <taxon>Drosophila</taxon>
        <taxon>Sophophora</taxon>
    </lineage>
</organism>
<comment type="caution">
    <text evidence="1">The sequence shown here is derived from an EMBL/GenBank/DDBJ whole genome shotgun (WGS) entry which is preliminary data.</text>
</comment>
<dbReference type="AlphaFoldDB" id="A0A9P9YR13"/>